<name>A0A1I0Q5W9_9EURY</name>
<gene>
    <name evidence="2" type="ORF">SAMN04487945_2307</name>
</gene>
<dbReference type="AlphaFoldDB" id="A0A1I0Q5W9"/>
<dbReference type="RefSeq" id="WP_089669527.1">
    <property type="nucleotide sequence ID" value="NZ_FOJA01000001.1"/>
</dbReference>
<sequence length="101" mass="10752">MATTSVTLAYPADVSDWGYDQLTTGHMRAYLKKTKGPAREGDTWSVFLDVGCCGDSPDVPLTVTAVDDDGELSEDTELRFEEGAACGVESGWEVQSEAGPS</sequence>
<dbReference type="Proteomes" id="UP000198518">
    <property type="component" value="Unassembled WGS sequence"/>
</dbReference>
<evidence type="ECO:0000313" key="3">
    <source>
        <dbReference type="Proteomes" id="UP000198518"/>
    </source>
</evidence>
<feature type="domain" description="DUF7968" evidence="1">
    <location>
        <begin position="3"/>
        <end position="101"/>
    </location>
</feature>
<accession>A0A1I0Q5W9</accession>
<evidence type="ECO:0000313" key="2">
    <source>
        <dbReference type="EMBL" id="SEW22340.1"/>
    </source>
</evidence>
<dbReference type="Pfam" id="PF25922">
    <property type="entry name" value="DUF7968"/>
    <property type="match status" value="1"/>
</dbReference>
<keyword evidence="3" id="KW-1185">Reference proteome</keyword>
<organism evidence="2 3">
    <name type="scientific">Halobacterium jilantaiense</name>
    <dbReference type="NCBI Taxonomy" id="355548"/>
    <lineage>
        <taxon>Archaea</taxon>
        <taxon>Methanobacteriati</taxon>
        <taxon>Methanobacteriota</taxon>
        <taxon>Stenosarchaea group</taxon>
        <taxon>Halobacteria</taxon>
        <taxon>Halobacteriales</taxon>
        <taxon>Halobacteriaceae</taxon>
        <taxon>Halobacterium</taxon>
    </lineage>
</organism>
<proteinExistence type="predicted"/>
<dbReference type="InterPro" id="IPR058274">
    <property type="entry name" value="DUF7968"/>
</dbReference>
<dbReference type="STRING" id="355548.SAMN04487945_2307"/>
<dbReference type="OrthoDB" id="239888at2157"/>
<reference evidence="2 3" key="1">
    <citation type="submission" date="2016-10" db="EMBL/GenBank/DDBJ databases">
        <authorList>
            <person name="de Groot N.N."/>
        </authorList>
    </citation>
    <scope>NUCLEOTIDE SEQUENCE [LARGE SCALE GENOMIC DNA]</scope>
    <source>
        <strain evidence="2 3">CGMCC 1.5337</strain>
    </source>
</reference>
<evidence type="ECO:0000259" key="1">
    <source>
        <dbReference type="Pfam" id="PF25922"/>
    </source>
</evidence>
<dbReference type="EMBL" id="FOJA01000001">
    <property type="protein sequence ID" value="SEW22340.1"/>
    <property type="molecule type" value="Genomic_DNA"/>
</dbReference>
<protein>
    <recommendedName>
        <fullName evidence="1">DUF7968 domain-containing protein</fullName>
    </recommendedName>
</protein>